<evidence type="ECO:0000313" key="3">
    <source>
        <dbReference type="Proteomes" id="UP001597419"/>
    </source>
</evidence>
<comment type="caution">
    <text evidence="2">The sequence shown here is derived from an EMBL/GenBank/DDBJ whole genome shotgun (WGS) entry which is preliminary data.</text>
</comment>
<feature type="compositionally biased region" description="Basic and acidic residues" evidence="1">
    <location>
        <begin position="122"/>
        <end position="136"/>
    </location>
</feature>
<dbReference type="Proteomes" id="UP001597419">
    <property type="component" value="Unassembled WGS sequence"/>
</dbReference>
<organism evidence="2 3">
    <name type="scientific">Amycolatopsis samaneae</name>
    <dbReference type="NCBI Taxonomy" id="664691"/>
    <lineage>
        <taxon>Bacteria</taxon>
        <taxon>Bacillati</taxon>
        <taxon>Actinomycetota</taxon>
        <taxon>Actinomycetes</taxon>
        <taxon>Pseudonocardiales</taxon>
        <taxon>Pseudonocardiaceae</taxon>
        <taxon>Amycolatopsis</taxon>
    </lineage>
</organism>
<proteinExistence type="predicted"/>
<protein>
    <submittedName>
        <fullName evidence="2">Uncharacterized protein</fullName>
    </submittedName>
</protein>
<sequence>MAATHINGDTEAMNAYSGKLTAPAMPPSLARLGTPPNLSGLFEGIAMSVLDKAATAAMSALLTKVTGDMVTDSTKVKTAAAGYTAADVTSALTLATSATKVIKQGVDLVKKAAGSAQQPDKSTGDTADKSTGKPADKPAVQPAVITPPRTV</sequence>
<reference evidence="3" key="1">
    <citation type="journal article" date="2019" name="Int. J. Syst. Evol. Microbiol.">
        <title>The Global Catalogue of Microorganisms (GCM) 10K type strain sequencing project: providing services to taxonomists for standard genome sequencing and annotation.</title>
        <authorList>
            <consortium name="The Broad Institute Genomics Platform"/>
            <consortium name="The Broad Institute Genome Sequencing Center for Infectious Disease"/>
            <person name="Wu L."/>
            <person name="Ma J."/>
        </authorList>
    </citation>
    <scope>NUCLEOTIDE SEQUENCE [LARGE SCALE GENOMIC DNA]</scope>
    <source>
        <strain evidence="3">CGMCC 4.7643</strain>
    </source>
</reference>
<name>A0ABW5GUT4_9PSEU</name>
<gene>
    <name evidence="2" type="ORF">ACFSYJ_38645</name>
</gene>
<evidence type="ECO:0000313" key="2">
    <source>
        <dbReference type="EMBL" id="MFD2464589.1"/>
    </source>
</evidence>
<evidence type="ECO:0000256" key="1">
    <source>
        <dbReference type="SAM" id="MobiDB-lite"/>
    </source>
</evidence>
<dbReference type="RefSeq" id="WP_345385778.1">
    <property type="nucleotide sequence ID" value="NZ_BAABHG010000001.1"/>
</dbReference>
<accession>A0ABW5GUT4</accession>
<feature type="region of interest" description="Disordered" evidence="1">
    <location>
        <begin position="110"/>
        <end position="151"/>
    </location>
</feature>
<keyword evidence="3" id="KW-1185">Reference proteome</keyword>
<dbReference type="EMBL" id="JBHUKU010000026">
    <property type="protein sequence ID" value="MFD2464589.1"/>
    <property type="molecule type" value="Genomic_DNA"/>
</dbReference>